<dbReference type="PANTHER" id="PTHR10924:SF4">
    <property type="entry name" value="GH15861P"/>
    <property type="match status" value="1"/>
</dbReference>
<dbReference type="InterPro" id="IPR011701">
    <property type="entry name" value="MFS"/>
</dbReference>
<gene>
    <name evidence="5" type="ORF">PACLA_8A084777</name>
</gene>
<comment type="caution">
    <text evidence="5">The sequence shown here is derived from an EMBL/GenBank/DDBJ whole genome shotgun (WGS) entry which is preliminary data.</text>
</comment>
<keyword evidence="3" id="KW-1133">Transmembrane helix</keyword>
<dbReference type="InterPro" id="IPR049680">
    <property type="entry name" value="FLVCR1-2_SLC49-like"/>
</dbReference>
<comment type="subcellular location">
    <subcellularLocation>
        <location evidence="1">Membrane</location>
        <topology evidence="1">Multi-pass membrane protein</topology>
    </subcellularLocation>
</comment>
<evidence type="ECO:0000313" key="5">
    <source>
        <dbReference type="EMBL" id="CAB3977172.1"/>
    </source>
</evidence>
<dbReference type="EMBL" id="CACRXK020000033">
    <property type="protein sequence ID" value="CAB3977172.1"/>
    <property type="molecule type" value="Genomic_DNA"/>
</dbReference>
<dbReference type="GO" id="GO:0016020">
    <property type="term" value="C:membrane"/>
    <property type="evidence" value="ECO:0007669"/>
    <property type="project" value="UniProtKB-SubCell"/>
</dbReference>
<organism evidence="5 6">
    <name type="scientific">Paramuricea clavata</name>
    <name type="common">Red gorgonian</name>
    <name type="synonym">Violescent sea-whip</name>
    <dbReference type="NCBI Taxonomy" id="317549"/>
    <lineage>
        <taxon>Eukaryota</taxon>
        <taxon>Metazoa</taxon>
        <taxon>Cnidaria</taxon>
        <taxon>Anthozoa</taxon>
        <taxon>Octocorallia</taxon>
        <taxon>Malacalcyonacea</taxon>
        <taxon>Plexauridae</taxon>
        <taxon>Paramuricea</taxon>
    </lineage>
</organism>
<proteinExistence type="predicted"/>
<dbReference type="GO" id="GO:0020037">
    <property type="term" value="F:heme binding"/>
    <property type="evidence" value="ECO:0007669"/>
    <property type="project" value="TreeGrafter"/>
</dbReference>
<protein>
    <submittedName>
        <fullName evidence="5">Uncharacterized MFS-type transporter isoform X2</fullName>
    </submittedName>
</protein>
<accession>A0A6S7FHL1</accession>
<dbReference type="GO" id="GO:0097037">
    <property type="term" value="P:heme export"/>
    <property type="evidence" value="ECO:0007669"/>
    <property type="project" value="TreeGrafter"/>
</dbReference>
<dbReference type="InterPro" id="IPR036259">
    <property type="entry name" value="MFS_trans_sf"/>
</dbReference>
<keyword evidence="4" id="KW-0472">Membrane</keyword>
<dbReference type="SUPFAM" id="SSF103473">
    <property type="entry name" value="MFS general substrate transporter"/>
    <property type="match status" value="1"/>
</dbReference>
<evidence type="ECO:0000256" key="2">
    <source>
        <dbReference type="ARBA" id="ARBA00022692"/>
    </source>
</evidence>
<keyword evidence="2" id="KW-0812">Transmembrane</keyword>
<reference evidence="5" key="1">
    <citation type="submission" date="2020-04" db="EMBL/GenBank/DDBJ databases">
        <authorList>
            <person name="Alioto T."/>
            <person name="Alioto T."/>
            <person name="Gomez Garrido J."/>
        </authorList>
    </citation>
    <scope>NUCLEOTIDE SEQUENCE</scope>
    <source>
        <strain evidence="5">A484AB</strain>
    </source>
</reference>
<dbReference type="PANTHER" id="PTHR10924">
    <property type="entry name" value="MAJOR FACILITATOR SUPERFAMILY PROTEIN-RELATED"/>
    <property type="match status" value="1"/>
</dbReference>
<dbReference type="AlphaFoldDB" id="A0A6S7FHL1"/>
<keyword evidence="6" id="KW-1185">Reference proteome</keyword>
<evidence type="ECO:0000256" key="4">
    <source>
        <dbReference type="ARBA" id="ARBA00023136"/>
    </source>
</evidence>
<name>A0A6S7FHL1_PARCT</name>
<dbReference type="Gene3D" id="1.20.1250.20">
    <property type="entry name" value="MFS general substrate transporter like domains"/>
    <property type="match status" value="2"/>
</dbReference>
<sequence>METDSLLFSKSSNALAQFSESASEEEPKLYRRRWVMLAILTLLTAENLTQWLFYSAISNITEYHFGVSSFPAQCLSLNNLAIIMIFGLPATFIINRTTLKSGILISGLLSLVALWMKFFGAGKNGFALSLCGQIFASFGTCFILPLPVQLASIWFGIYERSLATSIAASCLSFGMGSAYLFAVQFVPDVENHTKVEDGIRKSILVQAVLCSTTIIAAVILFDNVPPSPPSPSQAAVSTDEQVRPPYLHSLREMLSNTSFVLTGLTFGAVTGVLYTFFSLLSDIVLDNYDVDEDVVGWMGFIGSIIGIPGMLSAGFWLDRTKTYKKSFVGCSGLIFLTCLGFTLAVKYNAPISVVYVLVGLFGFLTAALTTIGFLLGAELTYPVPELMSTGALLTSGQAFGVLVLGITSYTVAAVSSEFVNWFITGICLFAFLVTPFIKSDFRRLAEDSQDSIASSSTIVATKRK</sequence>
<dbReference type="Pfam" id="PF07690">
    <property type="entry name" value="MFS_1"/>
    <property type="match status" value="1"/>
</dbReference>
<evidence type="ECO:0000256" key="1">
    <source>
        <dbReference type="ARBA" id="ARBA00004141"/>
    </source>
</evidence>
<evidence type="ECO:0000313" key="6">
    <source>
        <dbReference type="Proteomes" id="UP001152795"/>
    </source>
</evidence>
<dbReference type="GO" id="GO:0015232">
    <property type="term" value="F:heme transmembrane transporter activity"/>
    <property type="evidence" value="ECO:0007669"/>
    <property type="project" value="TreeGrafter"/>
</dbReference>
<evidence type="ECO:0000256" key="3">
    <source>
        <dbReference type="ARBA" id="ARBA00022989"/>
    </source>
</evidence>
<dbReference type="Proteomes" id="UP001152795">
    <property type="component" value="Unassembled WGS sequence"/>
</dbReference>
<dbReference type="OrthoDB" id="422206at2759"/>